<sequence length="330" mass="35888">MGSPGTAGAAAARRPDAADLHRLVSAAVAAPSIHNTQPWRYRFDPDTATVQVRAAADRVLPRTDPDGRALHISVGAAVFNLRIACEQQGRQPLVRLLPRADEPDLVASLDLASAPGRTSREDLDDLYGAIWRRHSSRRPYAARPVPEQVRAELARAAAEEGALLHFPGRTETTRVLQLTAMAEQDNNADPGRRGESHAWVRDGIPAEALGPRDANGTVPLRDFTAASPADRRPREAFEAHPLVAVLATAGDRPADWVRAGQALEHVLLTATARGLRASLLHQALEWPDLRWALRDVREGVEHPQMLLRLGYGPEGSATPRRPVAEVLDEE</sequence>
<evidence type="ECO:0000256" key="1">
    <source>
        <dbReference type="SAM" id="MobiDB-lite"/>
    </source>
</evidence>
<dbReference type="EMBL" id="FNIE01000004">
    <property type="protein sequence ID" value="SDN51196.1"/>
    <property type="molecule type" value="Genomic_DNA"/>
</dbReference>
<name>A0A1H0C077_9ACTN</name>
<dbReference type="STRING" id="310781.SAMN05216259_104369"/>
<dbReference type="Proteomes" id="UP000199341">
    <property type="component" value="Unassembled WGS sequence"/>
</dbReference>
<dbReference type="NCBIfam" id="NF047509">
    <property type="entry name" value="Rv3131_FMN_oxido"/>
    <property type="match status" value="1"/>
</dbReference>
<keyword evidence="3" id="KW-1185">Reference proteome</keyword>
<reference evidence="2 3" key="1">
    <citation type="submission" date="2016-10" db="EMBL/GenBank/DDBJ databases">
        <authorList>
            <person name="de Groot N.N."/>
        </authorList>
    </citation>
    <scope>NUCLEOTIDE SEQUENCE [LARGE SCALE GENOMIC DNA]</scope>
    <source>
        <strain evidence="2 3">CGMCC 4.2022</strain>
    </source>
</reference>
<protein>
    <submittedName>
        <fullName evidence="2">Nitroreductase family protein</fullName>
    </submittedName>
</protein>
<dbReference type="Gene3D" id="3.40.109.10">
    <property type="entry name" value="NADH Oxidase"/>
    <property type="match status" value="2"/>
</dbReference>
<accession>A0A1H0C077</accession>
<dbReference type="PANTHER" id="PTHR23026:SF123">
    <property type="entry name" value="NAD(P)H NITROREDUCTASE RV3131-RELATED"/>
    <property type="match status" value="1"/>
</dbReference>
<dbReference type="GO" id="GO:0016491">
    <property type="term" value="F:oxidoreductase activity"/>
    <property type="evidence" value="ECO:0007669"/>
    <property type="project" value="InterPro"/>
</dbReference>
<evidence type="ECO:0000313" key="3">
    <source>
        <dbReference type="Proteomes" id="UP000199341"/>
    </source>
</evidence>
<dbReference type="RefSeq" id="WP_245771330.1">
    <property type="nucleotide sequence ID" value="NZ_FNIE01000004.1"/>
</dbReference>
<dbReference type="SUPFAM" id="SSF55469">
    <property type="entry name" value="FMN-dependent nitroreductase-like"/>
    <property type="match status" value="2"/>
</dbReference>
<dbReference type="InterPro" id="IPR000415">
    <property type="entry name" value="Nitroreductase-like"/>
</dbReference>
<feature type="region of interest" description="Disordered" evidence="1">
    <location>
        <begin position="310"/>
        <end position="330"/>
    </location>
</feature>
<dbReference type="PANTHER" id="PTHR23026">
    <property type="entry name" value="NADPH NITROREDUCTASE"/>
    <property type="match status" value="1"/>
</dbReference>
<dbReference type="InterPro" id="IPR050627">
    <property type="entry name" value="Nitroreductase/BluB"/>
</dbReference>
<dbReference type="AlphaFoldDB" id="A0A1H0C077"/>
<evidence type="ECO:0000313" key="2">
    <source>
        <dbReference type="EMBL" id="SDN51196.1"/>
    </source>
</evidence>
<gene>
    <name evidence="2" type="ORF">SAMN05216259_104369</name>
</gene>
<organism evidence="2 3">
    <name type="scientific">Actinacidiphila guanduensis</name>
    <dbReference type="NCBI Taxonomy" id="310781"/>
    <lineage>
        <taxon>Bacteria</taxon>
        <taxon>Bacillati</taxon>
        <taxon>Actinomycetota</taxon>
        <taxon>Actinomycetes</taxon>
        <taxon>Kitasatosporales</taxon>
        <taxon>Streptomycetaceae</taxon>
        <taxon>Actinacidiphila</taxon>
    </lineage>
</organism>
<proteinExistence type="predicted"/>